<reference evidence="1" key="1">
    <citation type="journal article" date="2005" name="PLoS Biol.">
        <title>New insights into metabolic properties of marine bacteria encoding proteorhodopsins.</title>
        <authorList>
            <person name="Sabehi G."/>
            <person name="Loy A."/>
            <person name="Jung K.H."/>
            <person name="Partha R."/>
            <person name="Spudich J.L."/>
            <person name="Isaacson T."/>
            <person name="Hirschberg J."/>
            <person name="Wagner M."/>
            <person name="Beja O."/>
        </authorList>
    </citation>
    <scope>NUCLEOTIDE SEQUENCE</scope>
</reference>
<gene>
    <name evidence="1" type="primary">crtY</name>
</gene>
<sequence length="357" mass="41965">MKIYDIAFVGMGASALGTYKLKYHNQDCSIIGIDKNFNNPRDNFFAFWMTDWMSPFKNLIKNQWIKWEFYYQQQKITHESIISPYCVIRYQDWKKFCLEETHNISFKENNVSKIKKNNDFFEITLDNQEKIYSKKIYDSRSVTMESDRLKQHFIGNIISVKEGHQIKNARLMDFRVTQDQGLHFIYLLPLDDTRLLVESTVFSKFLLDSSWYQNQISTYVEINLGIKKYEIVDTEQGVLPMFEVNSQNENNYIQIGAKGGATKISSGYAFSFFLKQLASEKGDYHSYWDKWMDKIFVKYLENNSKSDEIFMKMAKKLSGEEFGSFMMGNAKFSTKLKTIFAMPKIGFLKSFINSTLS</sequence>
<dbReference type="Pfam" id="PF05834">
    <property type="entry name" value="Lycopene_cycl"/>
    <property type="match status" value="1"/>
</dbReference>
<organism evidence="1">
    <name type="scientific">uncultured bacterium MedeBAC82F10</name>
    <dbReference type="NCBI Taxonomy" id="332272"/>
    <lineage>
        <taxon>Bacteria</taxon>
        <taxon>environmental samples</taxon>
    </lineage>
</organism>
<protein>
    <submittedName>
        <fullName evidence="1">Predicted lycopene cyclase</fullName>
    </submittedName>
</protein>
<proteinExistence type="predicted"/>
<dbReference type="EMBL" id="DQ073796">
    <property type="protein sequence ID" value="AAY78596.1"/>
    <property type="molecule type" value="Genomic_DNA"/>
</dbReference>
<evidence type="ECO:0000313" key="1">
    <source>
        <dbReference type="EMBL" id="AAY78596.1"/>
    </source>
</evidence>
<accession>Q4PKF1</accession>
<dbReference type="AlphaFoldDB" id="Q4PKF1"/>
<name>Q4PKF1_9BACT</name>